<protein>
    <submittedName>
        <fullName evidence="2">Uncharacterized protein</fullName>
    </submittedName>
</protein>
<reference evidence="2 3" key="1">
    <citation type="submission" date="2019-05" db="EMBL/GenBank/DDBJ databases">
        <title>Another draft genome of Portunus trituberculatus and its Hox gene families provides insights of decapod evolution.</title>
        <authorList>
            <person name="Jeong J.-H."/>
            <person name="Song I."/>
            <person name="Kim S."/>
            <person name="Choi T."/>
            <person name="Kim D."/>
            <person name="Ryu S."/>
            <person name="Kim W."/>
        </authorList>
    </citation>
    <scope>NUCLEOTIDE SEQUENCE [LARGE SCALE GENOMIC DNA]</scope>
    <source>
        <tissue evidence="2">Muscle</tissue>
    </source>
</reference>
<sequence length="85" mass="9398">MHTKKKKEKDGERERISFVPASQSGNGAARDDEGSTSLIPEMCVPQRVEDEHFTEESATIYKVIEGQQGGRQGVPGKLQADFTFT</sequence>
<name>A0A5B7GHS9_PORTR</name>
<proteinExistence type="predicted"/>
<dbReference type="Proteomes" id="UP000324222">
    <property type="component" value="Unassembled WGS sequence"/>
</dbReference>
<accession>A0A5B7GHS9</accession>
<gene>
    <name evidence="2" type="ORF">E2C01_053675</name>
</gene>
<evidence type="ECO:0000313" key="2">
    <source>
        <dbReference type="EMBL" id="MPC59651.1"/>
    </source>
</evidence>
<evidence type="ECO:0000256" key="1">
    <source>
        <dbReference type="SAM" id="MobiDB-lite"/>
    </source>
</evidence>
<organism evidence="2 3">
    <name type="scientific">Portunus trituberculatus</name>
    <name type="common">Swimming crab</name>
    <name type="synonym">Neptunus trituberculatus</name>
    <dbReference type="NCBI Taxonomy" id="210409"/>
    <lineage>
        <taxon>Eukaryota</taxon>
        <taxon>Metazoa</taxon>
        <taxon>Ecdysozoa</taxon>
        <taxon>Arthropoda</taxon>
        <taxon>Crustacea</taxon>
        <taxon>Multicrustacea</taxon>
        <taxon>Malacostraca</taxon>
        <taxon>Eumalacostraca</taxon>
        <taxon>Eucarida</taxon>
        <taxon>Decapoda</taxon>
        <taxon>Pleocyemata</taxon>
        <taxon>Brachyura</taxon>
        <taxon>Eubrachyura</taxon>
        <taxon>Portunoidea</taxon>
        <taxon>Portunidae</taxon>
        <taxon>Portuninae</taxon>
        <taxon>Portunus</taxon>
    </lineage>
</organism>
<keyword evidence="3" id="KW-1185">Reference proteome</keyword>
<dbReference type="EMBL" id="VSRR010016749">
    <property type="protein sequence ID" value="MPC59651.1"/>
    <property type="molecule type" value="Genomic_DNA"/>
</dbReference>
<evidence type="ECO:0000313" key="3">
    <source>
        <dbReference type="Proteomes" id="UP000324222"/>
    </source>
</evidence>
<dbReference type="AlphaFoldDB" id="A0A5B7GHS9"/>
<feature type="region of interest" description="Disordered" evidence="1">
    <location>
        <begin position="1"/>
        <end position="38"/>
    </location>
</feature>
<comment type="caution">
    <text evidence="2">The sequence shown here is derived from an EMBL/GenBank/DDBJ whole genome shotgun (WGS) entry which is preliminary data.</text>
</comment>